<proteinExistence type="predicted"/>
<dbReference type="Proteomes" id="UP000317243">
    <property type="component" value="Unassembled WGS sequence"/>
</dbReference>
<protein>
    <submittedName>
        <fullName evidence="2">Helix-turn-helix protein</fullName>
    </submittedName>
</protein>
<dbReference type="AlphaFoldDB" id="A0A5C5WD04"/>
<dbReference type="RefSeq" id="WP_197441349.1">
    <property type="nucleotide sequence ID" value="NZ_SIHI01000021.1"/>
</dbReference>
<dbReference type="Pfam" id="PF01381">
    <property type="entry name" value="HTH_3"/>
    <property type="match status" value="1"/>
</dbReference>
<dbReference type="SMART" id="SM00530">
    <property type="entry name" value="HTH_XRE"/>
    <property type="match status" value="1"/>
</dbReference>
<reference evidence="2 3" key="1">
    <citation type="submission" date="2019-02" db="EMBL/GenBank/DDBJ databases">
        <title>Deep-cultivation of Planctomycetes and their phenomic and genomic characterization uncovers novel biology.</title>
        <authorList>
            <person name="Wiegand S."/>
            <person name="Jogler M."/>
            <person name="Boedeker C."/>
            <person name="Pinto D."/>
            <person name="Vollmers J."/>
            <person name="Rivas-Marin E."/>
            <person name="Kohn T."/>
            <person name="Peeters S.H."/>
            <person name="Heuer A."/>
            <person name="Rast P."/>
            <person name="Oberbeckmann S."/>
            <person name="Bunk B."/>
            <person name="Jeske O."/>
            <person name="Meyerdierks A."/>
            <person name="Storesund J.E."/>
            <person name="Kallscheuer N."/>
            <person name="Luecker S."/>
            <person name="Lage O.M."/>
            <person name="Pohl T."/>
            <person name="Merkel B.J."/>
            <person name="Hornburger P."/>
            <person name="Mueller R.-W."/>
            <person name="Bruemmer F."/>
            <person name="Labrenz M."/>
            <person name="Spormann A.M."/>
            <person name="Op Den Camp H."/>
            <person name="Overmann J."/>
            <person name="Amann R."/>
            <person name="Jetten M.S.M."/>
            <person name="Mascher T."/>
            <person name="Medema M.H."/>
            <person name="Devos D.P."/>
            <person name="Kaster A.-K."/>
            <person name="Ovreas L."/>
            <person name="Rohde M."/>
            <person name="Galperin M.Y."/>
            <person name="Jogler C."/>
        </authorList>
    </citation>
    <scope>NUCLEOTIDE SEQUENCE [LARGE SCALE GENOMIC DNA]</scope>
    <source>
        <strain evidence="2 3">KOR42</strain>
    </source>
</reference>
<dbReference type="Gene3D" id="1.10.260.40">
    <property type="entry name" value="lambda repressor-like DNA-binding domains"/>
    <property type="match status" value="1"/>
</dbReference>
<evidence type="ECO:0000313" key="3">
    <source>
        <dbReference type="Proteomes" id="UP000317243"/>
    </source>
</evidence>
<dbReference type="CDD" id="cd00093">
    <property type="entry name" value="HTH_XRE"/>
    <property type="match status" value="1"/>
</dbReference>
<dbReference type="GO" id="GO:0003677">
    <property type="term" value="F:DNA binding"/>
    <property type="evidence" value="ECO:0007669"/>
    <property type="project" value="InterPro"/>
</dbReference>
<comment type="caution">
    <text evidence="2">The sequence shown here is derived from an EMBL/GenBank/DDBJ whole genome shotgun (WGS) entry which is preliminary data.</text>
</comment>
<dbReference type="InterPro" id="IPR001387">
    <property type="entry name" value="Cro/C1-type_HTH"/>
</dbReference>
<gene>
    <name evidence="2" type="ORF">KOR42_40340</name>
</gene>
<sequence length="74" mass="8436">MVLQETFRRIVKVEIARQGISQRELARKMGVAQPMVNRYLTGKICPVLDVVEKFLVALDLPLEIPSEMNVPQQT</sequence>
<organism evidence="2 3">
    <name type="scientific">Thalassoglobus neptunius</name>
    <dbReference type="NCBI Taxonomy" id="1938619"/>
    <lineage>
        <taxon>Bacteria</taxon>
        <taxon>Pseudomonadati</taxon>
        <taxon>Planctomycetota</taxon>
        <taxon>Planctomycetia</taxon>
        <taxon>Planctomycetales</taxon>
        <taxon>Planctomycetaceae</taxon>
        <taxon>Thalassoglobus</taxon>
    </lineage>
</organism>
<keyword evidence="3" id="KW-1185">Reference proteome</keyword>
<evidence type="ECO:0000313" key="2">
    <source>
        <dbReference type="EMBL" id="TWT47951.1"/>
    </source>
</evidence>
<name>A0A5C5WD04_9PLAN</name>
<accession>A0A5C5WD04</accession>
<evidence type="ECO:0000259" key="1">
    <source>
        <dbReference type="PROSITE" id="PS50943"/>
    </source>
</evidence>
<dbReference type="InterPro" id="IPR010982">
    <property type="entry name" value="Lambda_DNA-bd_dom_sf"/>
</dbReference>
<dbReference type="PROSITE" id="PS50943">
    <property type="entry name" value="HTH_CROC1"/>
    <property type="match status" value="1"/>
</dbReference>
<dbReference type="SUPFAM" id="SSF47413">
    <property type="entry name" value="lambda repressor-like DNA-binding domains"/>
    <property type="match status" value="1"/>
</dbReference>
<feature type="domain" description="HTH cro/C1-type" evidence="1">
    <location>
        <begin position="11"/>
        <end position="64"/>
    </location>
</feature>
<dbReference type="EMBL" id="SIHI01000021">
    <property type="protein sequence ID" value="TWT47951.1"/>
    <property type="molecule type" value="Genomic_DNA"/>
</dbReference>